<keyword evidence="2" id="KW-1185">Reference proteome</keyword>
<sequence>MNLDAILRDPSAAYEKPDDILNDSNLSYDEKLEVLEQWEYDALELQVATDENMPGAKEVPLDDILAAKKKLKTKKPLK</sequence>
<dbReference type="OrthoDB" id="5405867at2"/>
<accession>A0A451GEV3</accession>
<dbReference type="Proteomes" id="UP000288789">
    <property type="component" value="Unassembled WGS sequence"/>
</dbReference>
<comment type="caution">
    <text evidence="1">The sequence shown here is derived from an EMBL/GenBank/DDBJ whole genome shotgun (WGS) entry which is preliminary data.</text>
</comment>
<reference evidence="1 2" key="1">
    <citation type="submission" date="2018-12" db="EMBL/GenBank/DDBJ databases">
        <authorList>
            <person name="Li A."/>
            <person name="Zhang M."/>
            <person name="Zhu H."/>
        </authorList>
    </citation>
    <scope>NUCLEOTIDE SEQUENCE [LARGE SCALE GENOMIC DNA]</scope>
    <source>
        <strain evidence="1 2">R04H25</strain>
    </source>
</reference>
<dbReference type="RefSeq" id="WP_128351926.1">
    <property type="nucleotide sequence ID" value="NZ_CAXBCQ010000002.1"/>
</dbReference>
<name>A0A451GEV3_9GAMM</name>
<gene>
    <name evidence="1" type="ORF">EGC76_05075</name>
</gene>
<proteinExistence type="predicted"/>
<organism evidence="1 2">
    <name type="scientific">Pseudidiomarina gelatinasegens</name>
    <dbReference type="NCBI Taxonomy" id="2487740"/>
    <lineage>
        <taxon>Bacteria</taxon>
        <taxon>Pseudomonadati</taxon>
        <taxon>Pseudomonadota</taxon>
        <taxon>Gammaproteobacteria</taxon>
        <taxon>Alteromonadales</taxon>
        <taxon>Idiomarinaceae</taxon>
        <taxon>Pseudidiomarina</taxon>
    </lineage>
</organism>
<dbReference type="EMBL" id="RSFE01000003">
    <property type="protein sequence ID" value="RWU11637.1"/>
    <property type="molecule type" value="Genomic_DNA"/>
</dbReference>
<evidence type="ECO:0000313" key="2">
    <source>
        <dbReference type="Proteomes" id="UP000288789"/>
    </source>
</evidence>
<evidence type="ECO:0000313" key="1">
    <source>
        <dbReference type="EMBL" id="RWU11637.1"/>
    </source>
</evidence>
<protein>
    <submittedName>
        <fullName evidence="1">Uncharacterized protein</fullName>
    </submittedName>
</protein>
<dbReference type="AlphaFoldDB" id="A0A451GEV3"/>